<dbReference type="Gene3D" id="3.40.50.2300">
    <property type="match status" value="2"/>
</dbReference>
<proteinExistence type="inferred from homology"/>
<evidence type="ECO:0000256" key="1">
    <source>
        <dbReference type="ARBA" id="ARBA00004196"/>
    </source>
</evidence>
<evidence type="ECO:0000313" key="7">
    <source>
        <dbReference type="EMBL" id="PXW85529.1"/>
    </source>
</evidence>
<name>A0A2V3W9U0_9BACI</name>
<comment type="similarity">
    <text evidence="2">Belongs to the bacterial solute-binding protein 2 family.</text>
</comment>
<dbReference type="InterPro" id="IPR025997">
    <property type="entry name" value="SBP_2_dom"/>
</dbReference>
<gene>
    <name evidence="7" type="ORF">DFR56_11028</name>
</gene>
<sequence>MKKLLGILALVLVFTLVACSGEKANQSTENSDSDDTEKASNTEDMKIGLAVNTLNNPFFVDLKDGAEATAEEQGIELVVTDSQGDPGKQMSDVENLLQQGVDLLILNPVDSDAAGQAALLANDQGVPVITVDRQASEGDIVTHVGFNALKSGGIAAAYLEEALGGEGKVVEIQGILGTNVGQDRSSGFNDHMENVEGIEIIASQSANFDRGEALSVMEDILQANKEIDAVYAANDEMVMGALSAIESAGRLDEIVIIGTDAIDPAIEAIREGRLDATIAEPPFFLGREAVNAAIKTLNVEVVDDQITLENTLVTEDNVDEVKTR</sequence>
<evidence type="ECO:0000256" key="5">
    <source>
        <dbReference type="SAM" id="SignalP"/>
    </source>
</evidence>
<reference evidence="7 8" key="1">
    <citation type="submission" date="2018-05" db="EMBL/GenBank/DDBJ databases">
        <title>Genomic Encyclopedia of Type Strains, Phase IV (KMG-IV): sequencing the most valuable type-strain genomes for metagenomic binning, comparative biology and taxonomic classification.</title>
        <authorList>
            <person name="Goeker M."/>
        </authorList>
    </citation>
    <scope>NUCLEOTIDE SEQUENCE [LARGE SCALE GENOMIC DNA]</scope>
    <source>
        <strain evidence="7 8">DSM 28556</strain>
    </source>
</reference>
<dbReference type="GO" id="GO:0030246">
    <property type="term" value="F:carbohydrate binding"/>
    <property type="evidence" value="ECO:0007669"/>
    <property type="project" value="UniProtKB-ARBA"/>
</dbReference>
<evidence type="ECO:0000256" key="4">
    <source>
        <dbReference type="SAM" id="MobiDB-lite"/>
    </source>
</evidence>
<evidence type="ECO:0000256" key="3">
    <source>
        <dbReference type="ARBA" id="ARBA00022729"/>
    </source>
</evidence>
<protein>
    <submittedName>
        <fullName evidence="7">Ribose transport system substrate-binding protein</fullName>
    </submittedName>
</protein>
<feature type="signal peptide" evidence="5">
    <location>
        <begin position="1"/>
        <end position="20"/>
    </location>
</feature>
<dbReference type="AlphaFoldDB" id="A0A2V3W9U0"/>
<organism evidence="7 8">
    <name type="scientific">Pseudogracilibacillus auburnensis</name>
    <dbReference type="NCBI Taxonomy" id="1494959"/>
    <lineage>
        <taxon>Bacteria</taxon>
        <taxon>Bacillati</taxon>
        <taxon>Bacillota</taxon>
        <taxon>Bacilli</taxon>
        <taxon>Bacillales</taxon>
        <taxon>Bacillaceae</taxon>
        <taxon>Pseudogracilibacillus</taxon>
    </lineage>
</organism>
<dbReference type="InterPro" id="IPR028082">
    <property type="entry name" value="Peripla_BP_I"/>
</dbReference>
<evidence type="ECO:0000259" key="6">
    <source>
        <dbReference type="Pfam" id="PF13407"/>
    </source>
</evidence>
<dbReference type="OrthoDB" id="9814427at2"/>
<comment type="caution">
    <text evidence="7">The sequence shown here is derived from an EMBL/GenBank/DDBJ whole genome shotgun (WGS) entry which is preliminary data.</text>
</comment>
<dbReference type="EMBL" id="QJJQ01000010">
    <property type="protein sequence ID" value="PXW85529.1"/>
    <property type="molecule type" value="Genomic_DNA"/>
</dbReference>
<comment type="subcellular location">
    <subcellularLocation>
        <location evidence="1">Cell envelope</location>
    </subcellularLocation>
</comment>
<keyword evidence="8" id="KW-1185">Reference proteome</keyword>
<keyword evidence="3 5" id="KW-0732">Signal</keyword>
<accession>A0A2V3W9U0</accession>
<dbReference type="SUPFAM" id="SSF53822">
    <property type="entry name" value="Periplasmic binding protein-like I"/>
    <property type="match status" value="1"/>
</dbReference>
<dbReference type="Proteomes" id="UP000247978">
    <property type="component" value="Unassembled WGS sequence"/>
</dbReference>
<feature type="chain" id="PRO_5039098230" evidence="5">
    <location>
        <begin position="21"/>
        <end position="324"/>
    </location>
</feature>
<evidence type="ECO:0000256" key="2">
    <source>
        <dbReference type="ARBA" id="ARBA00007639"/>
    </source>
</evidence>
<dbReference type="RefSeq" id="WP_110395997.1">
    <property type="nucleotide sequence ID" value="NZ_JBHUHB010000001.1"/>
</dbReference>
<feature type="region of interest" description="Disordered" evidence="4">
    <location>
        <begin position="24"/>
        <end position="43"/>
    </location>
</feature>
<dbReference type="GO" id="GO:0030313">
    <property type="term" value="C:cell envelope"/>
    <property type="evidence" value="ECO:0007669"/>
    <property type="project" value="UniProtKB-SubCell"/>
</dbReference>
<feature type="domain" description="Periplasmic binding protein" evidence="6">
    <location>
        <begin position="47"/>
        <end position="297"/>
    </location>
</feature>
<evidence type="ECO:0000313" key="8">
    <source>
        <dbReference type="Proteomes" id="UP000247978"/>
    </source>
</evidence>
<dbReference type="Pfam" id="PF13407">
    <property type="entry name" value="Peripla_BP_4"/>
    <property type="match status" value="1"/>
</dbReference>
<dbReference type="PROSITE" id="PS51257">
    <property type="entry name" value="PROKAR_LIPOPROTEIN"/>
    <property type="match status" value="1"/>
</dbReference>
<dbReference type="PANTHER" id="PTHR46847">
    <property type="entry name" value="D-ALLOSE-BINDING PERIPLASMIC PROTEIN-RELATED"/>
    <property type="match status" value="1"/>
</dbReference>
<dbReference type="PANTHER" id="PTHR46847:SF1">
    <property type="entry name" value="D-ALLOSE-BINDING PERIPLASMIC PROTEIN-RELATED"/>
    <property type="match status" value="1"/>
</dbReference>